<dbReference type="InterPro" id="IPR036388">
    <property type="entry name" value="WH-like_DNA-bd_sf"/>
</dbReference>
<comment type="subcellular location">
    <subcellularLocation>
        <location evidence="1">Cytoplasm</location>
    </subcellularLocation>
</comment>
<protein>
    <submittedName>
        <fullName evidence="10">Late blight resistance proteinR1A-10</fullName>
    </submittedName>
</protein>
<evidence type="ECO:0000259" key="9">
    <source>
        <dbReference type="Pfam" id="PF23559"/>
    </source>
</evidence>
<dbReference type="SUPFAM" id="SSF52540">
    <property type="entry name" value="P-loop containing nucleoside triphosphate hydrolases"/>
    <property type="match status" value="1"/>
</dbReference>
<feature type="domain" description="Disease resistance protein winged helix" evidence="9">
    <location>
        <begin position="297"/>
        <end position="368"/>
    </location>
</feature>
<evidence type="ECO:0000256" key="6">
    <source>
        <dbReference type="ARBA" id="ARBA00022741"/>
    </source>
</evidence>
<evidence type="ECO:0000313" key="10">
    <source>
        <dbReference type="EMBL" id="KAL0341857.1"/>
    </source>
</evidence>
<comment type="caution">
    <text evidence="10">The sequence shown here is derived from an EMBL/GenBank/DDBJ whole genome shotgun (WGS) entry which is preliminary data.</text>
</comment>
<dbReference type="AlphaFoldDB" id="A0AAW2NED7"/>
<dbReference type="FunFam" id="1.10.8.430:FF:000003">
    <property type="entry name" value="Probable disease resistance protein At5g66910"/>
    <property type="match status" value="1"/>
</dbReference>
<organism evidence="10">
    <name type="scientific">Sesamum calycinum</name>
    <dbReference type="NCBI Taxonomy" id="2727403"/>
    <lineage>
        <taxon>Eukaryota</taxon>
        <taxon>Viridiplantae</taxon>
        <taxon>Streptophyta</taxon>
        <taxon>Embryophyta</taxon>
        <taxon>Tracheophyta</taxon>
        <taxon>Spermatophyta</taxon>
        <taxon>Magnoliopsida</taxon>
        <taxon>eudicotyledons</taxon>
        <taxon>Gunneridae</taxon>
        <taxon>Pentapetalae</taxon>
        <taxon>asterids</taxon>
        <taxon>lamiids</taxon>
        <taxon>Lamiales</taxon>
        <taxon>Pedaliaceae</taxon>
        <taxon>Sesamum</taxon>
    </lineage>
</organism>
<keyword evidence="3" id="KW-0963">Cytoplasm</keyword>
<gene>
    <name evidence="10" type="ORF">Scaly_1848300</name>
</gene>
<accession>A0AAW2NED7</accession>
<dbReference type="PANTHER" id="PTHR23155">
    <property type="entry name" value="DISEASE RESISTANCE PROTEIN RP"/>
    <property type="match status" value="1"/>
</dbReference>
<evidence type="ECO:0000256" key="7">
    <source>
        <dbReference type="ARBA" id="ARBA00022821"/>
    </source>
</evidence>
<evidence type="ECO:0000256" key="2">
    <source>
        <dbReference type="ARBA" id="ARBA00008894"/>
    </source>
</evidence>
<dbReference type="EMBL" id="JACGWM010000011">
    <property type="protein sequence ID" value="KAL0341857.1"/>
    <property type="molecule type" value="Genomic_DNA"/>
</dbReference>
<dbReference type="InterPro" id="IPR042197">
    <property type="entry name" value="Apaf_helical"/>
</dbReference>
<sequence length="399" mass="44812">MFRIADAAHAAEDVIENHIVDQILDQSTSTTGENISSTDHHFYQDLHKVIADMDLIKKDVIEIKEKTRIVQDPQLHRNSYPAGSLSSSTLQGRKQAMVGCVDVLNEIMDKLTGQQSAGCRVIPIVGMGGIVSQEYHIREILLELVCQENKERKEALTAMSDEGLGEMLYKSLCGRRLSNLALQISGSRGLRMNFLEENISWDLFCETVFGKIGNCPLELEEIGRRIAKNCKGLPLSVIVIGGLLAKSEKTQLYWKHIAENLSSVVNLDDNARCLRILYLSYQELPIHLKPCFLYMGVFPEDSKTCVSRLSKLWAAEGFLKPISGKSLEEVAEEYLKDLIDRNLVIVRLLGSRGTVSLCSMHDLLRDLCLREAKMRSFFLVLNMNKARLSDAITLFVKGH</sequence>
<proteinExistence type="inferred from homology"/>
<dbReference type="Gene3D" id="1.10.10.10">
    <property type="entry name" value="Winged helix-like DNA-binding domain superfamily/Winged helix DNA-binding domain"/>
    <property type="match status" value="1"/>
</dbReference>
<name>A0AAW2NED7_9LAMI</name>
<reference evidence="10" key="1">
    <citation type="submission" date="2020-06" db="EMBL/GenBank/DDBJ databases">
        <authorList>
            <person name="Li T."/>
            <person name="Hu X."/>
            <person name="Zhang T."/>
            <person name="Song X."/>
            <person name="Zhang H."/>
            <person name="Dai N."/>
            <person name="Sheng W."/>
            <person name="Hou X."/>
            <person name="Wei L."/>
        </authorList>
    </citation>
    <scope>NUCLEOTIDE SEQUENCE</scope>
    <source>
        <strain evidence="10">KEN8</strain>
        <tissue evidence="10">Leaf</tissue>
    </source>
</reference>
<dbReference type="PANTHER" id="PTHR23155:SF1152">
    <property type="entry name" value="AAA+ ATPASE DOMAIN-CONTAINING PROTEIN"/>
    <property type="match status" value="1"/>
</dbReference>
<dbReference type="GO" id="GO:0098542">
    <property type="term" value="P:defense response to other organism"/>
    <property type="evidence" value="ECO:0007669"/>
    <property type="project" value="TreeGrafter"/>
</dbReference>
<evidence type="ECO:0000256" key="4">
    <source>
        <dbReference type="ARBA" id="ARBA00022614"/>
    </source>
</evidence>
<reference evidence="10" key="2">
    <citation type="journal article" date="2024" name="Plant">
        <title>Genomic evolution and insights into agronomic trait innovations of Sesamum species.</title>
        <authorList>
            <person name="Miao H."/>
            <person name="Wang L."/>
            <person name="Qu L."/>
            <person name="Liu H."/>
            <person name="Sun Y."/>
            <person name="Le M."/>
            <person name="Wang Q."/>
            <person name="Wei S."/>
            <person name="Zheng Y."/>
            <person name="Lin W."/>
            <person name="Duan Y."/>
            <person name="Cao H."/>
            <person name="Xiong S."/>
            <person name="Wang X."/>
            <person name="Wei L."/>
            <person name="Li C."/>
            <person name="Ma Q."/>
            <person name="Ju M."/>
            <person name="Zhao R."/>
            <person name="Li G."/>
            <person name="Mu C."/>
            <person name="Tian Q."/>
            <person name="Mei H."/>
            <person name="Zhang T."/>
            <person name="Gao T."/>
            <person name="Zhang H."/>
        </authorList>
    </citation>
    <scope>NUCLEOTIDE SEQUENCE</scope>
    <source>
        <strain evidence="10">KEN8</strain>
    </source>
</reference>
<dbReference type="Gene3D" id="1.20.5.4130">
    <property type="match status" value="1"/>
</dbReference>
<dbReference type="InterPro" id="IPR027417">
    <property type="entry name" value="P-loop_NTPase"/>
</dbReference>
<dbReference type="Gene3D" id="1.10.8.430">
    <property type="entry name" value="Helical domain of apoptotic protease-activating factors"/>
    <property type="match status" value="1"/>
</dbReference>
<dbReference type="GO" id="GO:0005737">
    <property type="term" value="C:cytoplasm"/>
    <property type="evidence" value="ECO:0007669"/>
    <property type="project" value="UniProtKB-SubCell"/>
</dbReference>
<evidence type="ECO:0000256" key="8">
    <source>
        <dbReference type="ARBA" id="ARBA00022840"/>
    </source>
</evidence>
<keyword evidence="6" id="KW-0547">Nucleotide-binding</keyword>
<evidence type="ECO:0000256" key="1">
    <source>
        <dbReference type="ARBA" id="ARBA00004496"/>
    </source>
</evidence>
<dbReference type="Pfam" id="PF23559">
    <property type="entry name" value="WHD_DRP"/>
    <property type="match status" value="1"/>
</dbReference>
<dbReference type="InterPro" id="IPR044974">
    <property type="entry name" value="Disease_R_plants"/>
</dbReference>
<comment type="similarity">
    <text evidence="2">Belongs to the disease resistance NB-LRR family.</text>
</comment>
<keyword evidence="7" id="KW-0611">Plant defense</keyword>
<evidence type="ECO:0000256" key="5">
    <source>
        <dbReference type="ARBA" id="ARBA00022737"/>
    </source>
</evidence>
<dbReference type="GO" id="GO:0005524">
    <property type="term" value="F:ATP binding"/>
    <property type="evidence" value="ECO:0007669"/>
    <property type="project" value="UniProtKB-KW"/>
</dbReference>
<dbReference type="FunFam" id="1.10.10.10:FF:000322">
    <property type="entry name" value="Probable disease resistance protein At1g63360"/>
    <property type="match status" value="1"/>
</dbReference>
<keyword evidence="5" id="KW-0677">Repeat</keyword>
<evidence type="ECO:0000256" key="3">
    <source>
        <dbReference type="ARBA" id="ARBA00022490"/>
    </source>
</evidence>
<dbReference type="InterPro" id="IPR058922">
    <property type="entry name" value="WHD_DRP"/>
</dbReference>
<keyword evidence="4" id="KW-0433">Leucine-rich repeat</keyword>
<keyword evidence="8" id="KW-0067">ATP-binding</keyword>
<dbReference type="GO" id="GO:0043531">
    <property type="term" value="F:ADP binding"/>
    <property type="evidence" value="ECO:0007669"/>
    <property type="project" value="InterPro"/>
</dbReference>